<protein>
    <submittedName>
        <fullName evidence="1">Uncharacterized protein</fullName>
    </submittedName>
</protein>
<name>A0A1I5FZK5_9RHOB</name>
<evidence type="ECO:0000313" key="1">
    <source>
        <dbReference type="EMBL" id="SFO29049.1"/>
    </source>
</evidence>
<dbReference type="EMBL" id="FOVP01000023">
    <property type="protein sequence ID" value="SFO29049.1"/>
    <property type="molecule type" value="Genomic_DNA"/>
</dbReference>
<reference evidence="2" key="1">
    <citation type="submission" date="2016-10" db="EMBL/GenBank/DDBJ databases">
        <authorList>
            <person name="Varghese N."/>
            <person name="Submissions S."/>
        </authorList>
    </citation>
    <scope>NUCLEOTIDE SEQUENCE [LARGE SCALE GENOMIC DNA]</scope>
    <source>
        <strain evidence="2">DSM 28463</strain>
    </source>
</reference>
<dbReference type="AlphaFoldDB" id="A0A1I5FZK5"/>
<accession>A0A1I5FZK5</accession>
<organism evidence="1 2">
    <name type="scientific">Roseovarius lutimaris</name>
    <dbReference type="NCBI Taxonomy" id="1005928"/>
    <lineage>
        <taxon>Bacteria</taxon>
        <taxon>Pseudomonadati</taxon>
        <taxon>Pseudomonadota</taxon>
        <taxon>Alphaproteobacteria</taxon>
        <taxon>Rhodobacterales</taxon>
        <taxon>Roseobacteraceae</taxon>
        <taxon>Roseovarius</taxon>
    </lineage>
</organism>
<dbReference type="RefSeq" id="WP_092841698.1">
    <property type="nucleotide sequence ID" value="NZ_FOVP01000023.1"/>
</dbReference>
<keyword evidence="2" id="KW-1185">Reference proteome</keyword>
<dbReference type="STRING" id="1005928.SAMN04487859_12333"/>
<gene>
    <name evidence="1" type="ORF">SAMN04487859_12333</name>
</gene>
<dbReference type="Proteomes" id="UP000198599">
    <property type="component" value="Unassembled WGS sequence"/>
</dbReference>
<proteinExistence type="predicted"/>
<evidence type="ECO:0000313" key="2">
    <source>
        <dbReference type="Proteomes" id="UP000198599"/>
    </source>
</evidence>
<sequence length="71" mass="8275">MRDHHEILIKEAMACGATQVALLTRRKRHPQLVGLGPDGHRFRLIVTKTPSDWRSVLNERARLRRILRLGR</sequence>